<keyword evidence="1" id="KW-0238">DNA-binding</keyword>
<dbReference type="RefSeq" id="WP_172208225.1">
    <property type="nucleotide sequence ID" value="NZ_BLLI01000017.1"/>
</dbReference>
<evidence type="ECO:0000259" key="2">
    <source>
        <dbReference type="PROSITE" id="PS50943"/>
    </source>
</evidence>
<dbReference type="GO" id="GO:0003677">
    <property type="term" value="F:DNA binding"/>
    <property type="evidence" value="ECO:0007669"/>
    <property type="project" value="UniProtKB-KW"/>
</dbReference>
<dbReference type="InterPro" id="IPR001387">
    <property type="entry name" value="Cro/C1-type_HTH"/>
</dbReference>
<evidence type="ECO:0000313" key="4">
    <source>
        <dbReference type="Proteomes" id="UP000480303"/>
    </source>
</evidence>
<dbReference type="AlphaFoldDB" id="A0A6A0BA49"/>
<evidence type="ECO:0000256" key="1">
    <source>
        <dbReference type="ARBA" id="ARBA00023125"/>
    </source>
</evidence>
<name>A0A6A0BA49_9LACT</name>
<dbReference type="PANTHER" id="PTHR46558">
    <property type="entry name" value="TRACRIPTIONAL REGULATORY PROTEIN-RELATED-RELATED"/>
    <property type="match status" value="1"/>
</dbReference>
<dbReference type="SUPFAM" id="SSF47413">
    <property type="entry name" value="lambda repressor-like DNA-binding domains"/>
    <property type="match status" value="1"/>
</dbReference>
<dbReference type="CDD" id="cd00093">
    <property type="entry name" value="HTH_XRE"/>
    <property type="match status" value="1"/>
</dbReference>
<comment type="caution">
    <text evidence="3">The sequence shown here is derived from an EMBL/GenBank/DDBJ whole genome shotgun (WGS) entry which is preliminary data.</text>
</comment>
<dbReference type="Pfam" id="PF01381">
    <property type="entry name" value="HTH_3"/>
    <property type="match status" value="1"/>
</dbReference>
<evidence type="ECO:0000313" key="3">
    <source>
        <dbReference type="EMBL" id="GFH42262.1"/>
    </source>
</evidence>
<dbReference type="InterPro" id="IPR010982">
    <property type="entry name" value="Lambda_DNA-bd_dom_sf"/>
</dbReference>
<dbReference type="Proteomes" id="UP000480303">
    <property type="component" value="Unassembled WGS sequence"/>
</dbReference>
<organism evidence="3 4">
    <name type="scientific">Pseudolactococcus hodotermopsidis</name>
    <dbReference type="NCBI Taxonomy" id="2709157"/>
    <lineage>
        <taxon>Bacteria</taxon>
        <taxon>Bacillati</taxon>
        <taxon>Bacillota</taxon>
        <taxon>Bacilli</taxon>
        <taxon>Lactobacillales</taxon>
        <taxon>Streptococcaceae</taxon>
        <taxon>Pseudolactococcus</taxon>
    </lineage>
</organism>
<proteinExistence type="predicted"/>
<accession>A0A6A0BA49</accession>
<dbReference type="PROSITE" id="PS50943">
    <property type="entry name" value="HTH_CROC1"/>
    <property type="match status" value="1"/>
</dbReference>
<dbReference type="Gene3D" id="1.10.260.40">
    <property type="entry name" value="lambda repressor-like DNA-binding domains"/>
    <property type="match status" value="1"/>
</dbReference>
<keyword evidence="4" id="KW-1185">Reference proteome</keyword>
<dbReference type="EMBL" id="BLLI01000017">
    <property type="protein sequence ID" value="GFH42262.1"/>
    <property type="molecule type" value="Genomic_DNA"/>
</dbReference>
<protein>
    <submittedName>
        <fullName evidence="3">Transcriptional regulator</fullName>
    </submittedName>
</protein>
<dbReference type="PANTHER" id="PTHR46558:SF11">
    <property type="entry name" value="HTH-TYPE TRANSCRIPTIONAL REGULATOR XRE"/>
    <property type="match status" value="1"/>
</dbReference>
<feature type="domain" description="HTH cro/C1-type" evidence="2">
    <location>
        <begin position="6"/>
        <end position="60"/>
    </location>
</feature>
<reference evidence="3 4" key="1">
    <citation type="submission" date="2020-02" db="EMBL/GenBank/DDBJ databases">
        <title>Draft genome sequence of Lactococcus sp. Hs30E4-3.</title>
        <authorList>
            <person name="Noda S."/>
            <person name="Yuki M."/>
            <person name="Ohkuma M."/>
        </authorList>
    </citation>
    <scope>NUCLEOTIDE SEQUENCE [LARGE SCALE GENOMIC DNA]</scope>
    <source>
        <strain evidence="3 4">Hs30E4-3</strain>
    </source>
</reference>
<dbReference type="SMART" id="SM00530">
    <property type="entry name" value="HTH_XRE"/>
    <property type="match status" value="1"/>
</dbReference>
<sequence length="72" mass="8329">MLKNRVRELRARDRLTQDELAKAVGVSRQTIVALEKESYVPSLVLALHIAHHFQCEIEEIFTLLADKQEEEV</sequence>
<gene>
    <name evidence="3" type="ORF">Hs30E_08130</name>
</gene>